<evidence type="ECO:0000313" key="1">
    <source>
        <dbReference type="EMBL" id="PQA59278.1"/>
    </source>
</evidence>
<evidence type="ECO:0000313" key="2">
    <source>
        <dbReference type="Proteomes" id="UP000239590"/>
    </source>
</evidence>
<accession>A0A2S7INU1</accession>
<dbReference type="EMBL" id="PTRA01000001">
    <property type="protein sequence ID" value="PQA59278.1"/>
    <property type="molecule type" value="Genomic_DNA"/>
</dbReference>
<gene>
    <name evidence="1" type="ORF">C5O19_06385</name>
</gene>
<sequence>MQKVDIAISYYGKPYQTMVTLFSLLEHSGKFIDKLYLGVERKQPYDDAWGGVFKIKEVFEKRGIEVVFLKHYAPYLNHVKPEELSAEVLESIRYQYALQHTDKKYLLILHNDMLFSKDLLQPMLETMERSTRPLAGVGQIGQCWNCPAFFEKLCNPEKYEQYRPTQEELLALMDRHPTVRHTHNRQLVEQGHVHPLPECRLNEYVCLLNIDLYRKFTYPQGPVPPFGAVWDGSDTAAAWFRDMFNQGLRFENIYFDAYAEHAPFHATKSGHLADDNRTIYENIEAQAREYMIRHYQKDEYSFQSKLQAKQLIYRKKLGKWVAKALK</sequence>
<reference evidence="2" key="1">
    <citation type="submission" date="2018-02" db="EMBL/GenBank/DDBJ databases">
        <title>Genome sequencing of Solimonas sp. HR-BB.</title>
        <authorList>
            <person name="Lee Y."/>
            <person name="Jeon C.O."/>
        </authorList>
    </citation>
    <scope>NUCLEOTIDE SEQUENCE [LARGE SCALE GENOMIC DNA]</scope>
    <source>
        <strain evidence="2">HR-U</strain>
    </source>
</reference>
<keyword evidence="2" id="KW-1185">Reference proteome</keyword>
<dbReference type="OrthoDB" id="929345at2"/>
<organism evidence="1 2">
    <name type="scientific">Siphonobacter curvatus</name>
    <dbReference type="NCBI Taxonomy" id="2094562"/>
    <lineage>
        <taxon>Bacteria</taxon>
        <taxon>Pseudomonadati</taxon>
        <taxon>Bacteroidota</taxon>
        <taxon>Cytophagia</taxon>
        <taxon>Cytophagales</taxon>
        <taxon>Cytophagaceae</taxon>
        <taxon>Siphonobacter</taxon>
    </lineage>
</organism>
<dbReference type="AlphaFoldDB" id="A0A2S7INU1"/>
<dbReference type="RefSeq" id="WP_104710648.1">
    <property type="nucleotide sequence ID" value="NZ_PTRA01000001.1"/>
</dbReference>
<comment type="caution">
    <text evidence="1">The sequence shown here is derived from an EMBL/GenBank/DDBJ whole genome shotgun (WGS) entry which is preliminary data.</text>
</comment>
<name>A0A2S7INU1_9BACT</name>
<proteinExistence type="predicted"/>
<dbReference type="Proteomes" id="UP000239590">
    <property type="component" value="Unassembled WGS sequence"/>
</dbReference>
<protein>
    <submittedName>
        <fullName evidence="1">Uncharacterized protein</fullName>
    </submittedName>
</protein>